<dbReference type="RefSeq" id="WP_188355785.1">
    <property type="nucleotide sequence ID" value="NZ_BMDH01000006.1"/>
</dbReference>
<evidence type="ECO:0000313" key="2">
    <source>
        <dbReference type="Proteomes" id="UP000619536"/>
    </source>
</evidence>
<keyword evidence="2" id="KW-1185">Reference proteome</keyword>
<reference evidence="1" key="1">
    <citation type="journal article" date="2014" name="Int. J. Syst. Evol. Microbiol.">
        <title>Complete genome sequence of Corynebacterium casei LMG S-19264T (=DSM 44701T), isolated from a smear-ripened cheese.</title>
        <authorList>
            <consortium name="US DOE Joint Genome Institute (JGI-PGF)"/>
            <person name="Walter F."/>
            <person name="Albersmeier A."/>
            <person name="Kalinowski J."/>
            <person name="Ruckert C."/>
        </authorList>
    </citation>
    <scope>NUCLEOTIDE SEQUENCE</scope>
    <source>
        <strain evidence="1">CCM 8606</strain>
    </source>
</reference>
<accession>A0A8J3EXZ2</accession>
<gene>
    <name evidence="1" type="ORF">GCM10007377_16210</name>
</gene>
<dbReference type="Proteomes" id="UP000619536">
    <property type="component" value="Unassembled WGS sequence"/>
</dbReference>
<reference evidence="1" key="2">
    <citation type="submission" date="2020-09" db="EMBL/GenBank/DDBJ databases">
        <authorList>
            <person name="Sun Q."/>
            <person name="Sedlacek I."/>
        </authorList>
    </citation>
    <scope>NUCLEOTIDE SEQUENCE</scope>
    <source>
        <strain evidence="1">CCM 8606</strain>
    </source>
</reference>
<protein>
    <submittedName>
        <fullName evidence="1">Uncharacterized protein</fullName>
    </submittedName>
</protein>
<name>A0A8J3EXZ2_9BIFI</name>
<comment type="caution">
    <text evidence="1">The sequence shown here is derived from an EMBL/GenBank/DDBJ whole genome shotgun (WGS) entry which is preliminary data.</text>
</comment>
<dbReference type="EMBL" id="BMDH01000006">
    <property type="protein sequence ID" value="GGI15500.1"/>
    <property type="molecule type" value="Genomic_DNA"/>
</dbReference>
<sequence length="469" mass="52979">MVRKVTKPKGKKYVYREKDHPRNIIGQWRLKNLGAGWHKATSSRGKVYHYYVGSTSPEAVYRLTGGQTNLLSRGTVGGATATQFSDEMEVVHFTRTDDNQYLAIAGSEHYAVGIVNHDQQPPEHDFRVTRNSQFEPVAGEFDEDENKYGYESHVDVADSERTNREVFNDPDALVQEVNPQELADEVARIRREEYVGHTYMEKNKQTGEEEAITVTPNRARNMPMFVYIDGKSGELKVERAYNVTKDGVLKRRHSPNSHGGSPVVRLNAADLTRITRAMDADGTRSVQVAVGSGTKQTKTGRRANNALFFRADGTTSKNEQITTWATLENNPEPTRREELTTAQREARRKDAIQRNLNPTTDDGRRALAAAVFDSKRPDRYYVPKKQQTEQHTVVGGAYRNVYRIDNKTGEINGMNITDVRGAVFEVQRQGYFVGAGRGAVQAAERKNGWVFHHGEEQLFIDHHGRINQL</sequence>
<dbReference type="AlphaFoldDB" id="A0A8J3EXZ2"/>
<evidence type="ECO:0000313" key="1">
    <source>
        <dbReference type="EMBL" id="GGI15500.1"/>
    </source>
</evidence>
<organism evidence="1 2">
    <name type="scientific">Galliscardovia ingluviei</name>
    <dbReference type="NCBI Taxonomy" id="1769422"/>
    <lineage>
        <taxon>Bacteria</taxon>
        <taxon>Bacillati</taxon>
        <taxon>Actinomycetota</taxon>
        <taxon>Actinomycetes</taxon>
        <taxon>Bifidobacteriales</taxon>
        <taxon>Bifidobacteriaceae</taxon>
        <taxon>Galliscardovia</taxon>
    </lineage>
</organism>
<proteinExistence type="predicted"/>